<comment type="function">
    <text evidence="10">Provides the precursors necessary for DNA synthesis. Catalyzes the biosynthesis of deoxyribonucleotides from the corresponding ribonucleotides.</text>
</comment>
<dbReference type="InterPro" id="IPR005144">
    <property type="entry name" value="ATP-cone_dom"/>
</dbReference>
<dbReference type="InterPro" id="IPR000788">
    <property type="entry name" value="RNR_lg_C"/>
</dbReference>
<comment type="caution">
    <text evidence="12">The sequence shown here is derived from an EMBL/GenBank/DDBJ whole genome shotgun (WGS) entry which is preliminary data.</text>
</comment>
<dbReference type="PANTHER" id="PTHR11573">
    <property type="entry name" value="RIBONUCLEOSIDE-DIPHOSPHATE REDUCTASE LARGE CHAIN"/>
    <property type="match status" value="1"/>
</dbReference>
<dbReference type="GO" id="GO:0005524">
    <property type="term" value="F:ATP binding"/>
    <property type="evidence" value="ECO:0007669"/>
    <property type="project" value="UniProtKB-UniRule"/>
</dbReference>
<sequence length="794" mass="90427">MAIMIQKRNGRKEVLDITKIQKMTIDATKDLDGVSQSELELDAQIKFVDGMSSSDIQDALIKTAVEKIDIDVPNWTFVAARLFLFDLYHRVGKSTHGIKGEPYCHLKDYLRYGKDAGRLLPALGEGYDLDDLNDYIDPSRDLLFNYLGIKTLYDRYLIKNKKGNPIELPQHMFMAIAMFLAQDEHNKQERAKEFYDVISKFEVMLATPTLSNARTNRHQLSSCYIGSSPDNIEGIFDGYKEMALLSKYGGGIGWDWNQIRALGGVIDDHKSAAGGTVPFLKITNDLAIAVDQLGTRKGAIAVYVEPWHMDIVDFIDLKKNSGEERRRAHDLFPSLWITDLFMERILEDSHWTLFDPYEVKDLSELHGDEFKRRYEEYEKDETITKDTMKAKDLWKKILTSYFESGSPFLCFKDNANKANPNGHVGHIRSSNLCTEIFQNTNPNYYKIKLEFEDGTIKTYDEEEIIKVDAGQEKKANKITALDSIDGKRVFIVEKEKIDGDTAVCNLASINLSKIYTKEDIERVVPTAIRMLDNVIDLNFYPLRKVKATNLKSRSIGLGVMGEAQMLAEHQIMFGSEQHFKKIDSVMEAISYNAIKSSSDLAVEKGVYPTFEGSNWSKGIMPHDHAPQAVEALMNKDLFDGGYDWVELRQKVKKDGMRNGYLMAIAPTSSISILVGTTQAIEPVYKRKWYEENLSGLIPVVVPRLSPETWQYYIPAYEVDQIDIIKAAAIRQKWIDQGQSTNIFMSLDKASGRYLHEIYTTAWKLGLKSTYYLRSQSPEANNDIEDRSMECVGCQ</sequence>
<dbReference type="NCBIfam" id="NF006279">
    <property type="entry name" value="PRK08447.1"/>
    <property type="match status" value="1"/>
</dbReference>
<dbReference type="Gene3D" id="3.20.70.20">
    <property type="match status" value="1"/>
</dbReference>
<dbReference type="UniPathway" id="UPA00326"/>
<evidence type="ECO:0000313" key="12">
    <source>
        <dbReference type="EMBL" id="PKI80157.1"/>
    </source>
</evidence>
<reference evidence="12 13" key="1">
    <citation type="submission" date="2017-09" db="EMBL/GenBank/DDBJ databases">
        <title>Genomics of the genus Arcobacter.</title>
        <authorList>
            <person name="Perez-Cataluna A."/>
            <person name="Figueras M.J."/>
            <person name="Salas-Masso N."/>
        </authorList>
    </citation>
    <scope>NUCLEOTIDE SEQUENCE [LARGE SCALE GENOMIC DNA]</scope>
    <source>
        <strain evidence="12 13">DSM 18005</strain>
    </source>
</reference>
<keyword evidence="5 9" id="KW-0067">ATP-binding</keyword>
<dbReference type="AlphaFoldDB" id="A0A2N1J0R2"/>
<keyword evidence="4 9" id="KW-0547">Nucleotide-binding</keyword>
<evidence type="ECO:0000256" key="1">
    <source>
        <dbReference type="ARBA" id="ARBA00010406"/>
    </source>
</evidence>
<evidence type="ECO:0000313" key="13">
    <source>
        <dbReference type="Proteomes" id="UP000233248"/>
    </source>
</evidence>
<comment type="catalytic activity">
    <reaction evidence="8 10">
        <text>a 2'-deoxyribonucleoside 5'-diphosphate + [thioredoxin]-disulfide + H2O = a ribonucleoside 5'-diphosphate + [thioredoxin]-dithiol</text>
        <dbReference type="Rhea" id="RHEA:23252"/>
        <dbReference type="Rhea" id="RHEA-COMP:10698"/>
        <dbReference type="Rhea" id="RHEA-COMP:10700"/>
        <dbReference type="ChEBI" id="CHEBI:15377"/>
        <dbReference type="ChEBI" id="CHEBI:29950"/>
        <dbReference type="ChEBI" id="CHEBI:50058"/>
        <dbReference type="ChEBI" id="CHEBI:57930"/>
        <dbReference type="ChEBI" id="CHEBI:73316"/>
        <dbReference type="EC" id="1.17.4.1"/>
    </reaction>
</comment>
<comment type="similarity">
    <text evidence="1 10">Belongs to the ribonucleoside diphosphate reductase large chain family.</text>
</comment>
<dbReference type="GO" id="GO:0009263">
    <property type="term" value="P:deoxyribonucleotide biosynthetic process"/>
    <property type="evidence" value="ECO:0007669"/>
    <property type="project" value="UniProtKB-KW"/>
</dbReference>
<protein>
    <recommendedName>
        <fullName evidence="2 10">Ribonucleoside-diphosphate reductase</fullName>
        <ecNumber evidence="2 10">1.17.4.1</ecNumber>
    </recommendedName>
</protein>
<name>A0A2N1J0R2_9BACT</name>
<gene>
    <name evidence="12" type="ORF">CP960_11080</name>
</gene>
<dbReference type="EC" id="1.17.4.1" evidence="2 10"/>
<feature type="domain" description="ATP-cone" evidence="11">
    <location>
        <begin position="3"/>
        <end position="93"/>
    </location>
</feature>
<dbReference type="Pfam" id="PF00317">
    <property type="entry name" value="Ribonuc_red_lgN"/>
    <property type="match status" value="1"/>
</dbReference>
<dbReference type="PRINTS" id="PR01183">
    <property type="entry name" value="RIBORDTASEM1"/>
</dbReference>
<proteinExistence type="inferred from homology"/>
<organism evidence="12 13">
    <name type="scientific">Malaciobacter halophilus</name>
    <dbReference type="NCBI Taxonomy" id="197482"/>
    <lineage>
        <taxon>Bacteria</taxon>
        <taxon>Pseudomonadati</taxon>
        <taxon>Campylobacterota</taxon>
        <taxon>Epsilonproteobacteria</taxon>
        <taxon>Campylobacterales</taxon>
        <taxon>Arcobacteraceae</taxon>
        <taxon>Malaciobacter</taxon>
    </lineage>
</organism>
<accession>A0A2N1J0R2</accession>
<dbReference type="PANTHER" id="PTHR11573:SF6">
    <property type="entry name" value="RIBONUCLEOSIDE-DIPHOSPHATE REDUCTASE LARGE SUBUNIT"/>
    <property type="match status" value="1"/>
</dbReference>
<dbReference type="InterPro" id="IPR008926">
    <property type="entry name" value="RNR_R1-su_N"/>
</dbReference>
<dbReference type="GO" id="GO:0005971">
    <property type="term" value="C:ribonucleoside-diphosphate reductase complex"/>
    <property type="evidence" value="ECO:0007669"/>
    <property type="project" value="TreeGrafter"/>
</dbReference>
<dbReference type="InterPro" id="IPR013509">
    <property type="entry name" value="RNR_lsu_N"/>
</dbReference>
<dbReference type="NCBIfam" id="TIGR02506">
    <property type="entry name" value="NrdE_NrdA"/>
    <property type="match status" value="1"/>
</dbReference>
<evidence type="ECO:0000256" key="8">
    <source>
        <dbReference type="ARBA" id="ARBA00047754"/>
    </source>
</evidence>
<evidence type="ECO:0000259" key="11">
    <source>
        <dbReference type="PROSITE" id="PS51161"/>
    </source>
</evidence>
<dbReference type="EMBL" id="NXIF01000041">
    <property type="protein sequence ID" value="PKI80157.1"/>
    <property type="molecule type" value="Genomic_DNA"/>
</dbReference>
<dbReference type="SUPFAM" id="SSF48168">
    <property type="entry name" value="R1 subunit of ribonucleotide reductase, N-terminal domain"/>
    <property type="match status" value="1"/>
</dbReference>
<dbReference type="PROSITE" id="PS00089">
    <property type="entry name" value="RIBORED_LARGE"/>
    <property type="match status" value="1"/>
</dbReference>
<dbReference type="Pfam" id="PF03477">
    <property type="entry name" value="ATP-cone"/>
    <property type="match status" value="1"/>
</dbReference>
<dbReference type="Pfam" id="PF02867">
    <property type="entry name" value="Ribonuc_red_lgC"/>
    <property type="match status" value="1"/>
</dbReference>
<dbReference type="OrthoDB" id="9762933at2"/>
<evidence type="ECO:0000256" key="2">
    <source>
        <dbReference type="ARBA" id="ARBA00012274"/>
    </source>
</evidence>
<evidence type="ECO:0000256" key="7">
    <source>
        <dbReference type="ARBA" id="ARBA00023116"/>
    </source>
</evidence>
<keyword evidence="3" id="KW-0021">Allosteric enzyme</keyword>
<dbReference type="KEGG" id="ahs:AHALO_0018"/>
<dbReference type="CDD" id="cd01679">
    <property type="entry name" value="RNR_I"/>
    <property type="match status" value="1"/>
</dbReference>
<keyword evidence="6 10" id="KW-0560">Oxidoreductase</keyword>
<keyword evidence="7 10" id="KW-0215">Deoxyribonucleotide synthesis</keyword>
<dbReference type="InterPro" id="IPR039718">
    <property type="entry name" value="Rrm1"/>
</dbReference>
<evidence type="ECO:0000256" key="3">
    <source>
        <dbReference type="ARBA" id="ARBA00022533"/>
    </source>
</evidence>
<evidence type="ECO:0000256" key="5">
    <source>
        <dbReference type="ARBA" id="ARBA00022840"/>
    </source>
</evidence>
<dbReference type="InterPro" id="IPR013346">
    <property type="entry name" value="NrdE_NrdA_C"/>
</dbReference>
<evidence type="ECO:0000256" key="4">
    <source>
        <dbReference type="ARBA" id="ARBA00022741"/>
    </source>
</evidence>
<dbReference type="PROSITE" id="PS51161">
    <property type="entry name" value="ATP_CONE"/>
    <property type="match status" value="1"/>
</dbReference>
<evidence type="ECO:0000256" key="10">
    <source>
        <dbReference type="RuleBase" id="RU003410"/>
    </source>
</evidence>
<dbReference type="GO" id="GO:0004748">
    <property type="term" value="F:ribonucleoside-diphosphate reductase activity, thioredoxin disulfide as acceptor"/>
    <property type="evidence" value="ECO:0007669"/>
    <property type="project" value="UniProtKB-EC"/>
</dbReference>
<evidence type="ECO:0000256" key="9">
    <source>
        <dbReference type="PROSITE-ProRule" id="PRU00492"/>
    </source>
</evidence>
<evidence type="ECO:0000256" key="6">
    <source>
        <dbReference type="ARBA" id="ARBA00023002"/>
    </source>
</evidence>
<dbReference type="SUPFAM" id="SSF51998">
    <property type="entry name" value="PFL-like glycyl radical enzymes"/>
    <property type="match status" value="1"/>
</dbReference>
<dbReference type="Proteomes" id="UP000233248">
    <property type="component" value="Unassembled WGS sequence"/>
</dbReference>
<keyword evidence="13" id="KW-1185">Reference proteome</keyword>